<feature type="region of interest" description="Disordered" evidence="1">
    <location>
        <begin position="1"/>
        <end position="31"/>
    </location>
</feature>
<dbReference type="Proteomes" id="UP000002949">
    <property type="component" value="Unassembled WGS sequence"/>
</dbReference>
<accession>G6YKQ7</accession>
<evidence type="ECO:0000313" key="3">
    <source>
        <dbReference type="Proteomes" id="UP000002949"/>
    </source>
</evidence>
<evidence type="ECO:0000256" key="1">
    <source>
        <dbReference type="SAM" id="MobiDB-lite"/>
    </source>
</evidence>
<protein>
    <submittedName>
        <fullName evidence="2">Uncharacterized protein</fullName>
    </submittedName>
</protein>
<gene>
    <name evidence="2" type="ORF">MEA186_32962</name>
</gene>
<sequence>MEEGGESKVTTSDELVRDMLSEDGNDLPQAEVDRRAKGAIEAEMGGCSELLKVYQDFQERYRNPPKWPPQADQ</sequence>
<dbReference type="KEGG" id="mamo:A6B35_02345"/>
<keyword evidence="3" id="KW-1185">Reference proteome</keyword>
<dbReference type="STRING" id="1082933.A6B35_02345"/>
<dbReference type="AlphaFoldDB" id="G6YKQ7"/>
<dbReference type="EMBL" id="AGSN01000239">
    <property type="protein sequence ID" value="EHH03513.1"/>
    <property type="molecule type" value="Genomic_DNA"/>
</dbReference>
<proteinExistence type="predicted"/>
<reference evidence="2 3" key="1">
    <citation type="journal article" date="2012" name="J. Bacteriol.">
        <title>Draft Genome Sequence of Plant Growth-Promoting Rhizobium Mesorhizobium amorphae, Isolated from Zinc-Lead Mine Tailings.</title>
        <authorList>
            <person name="Hao X."/>
            <person name="Lin Y."/>
            <person name="Johnstone L."/>
            <person name="Baltrus D.A."/>
            <person name="Miller S.J."/>
            <person name="Wei G."/>
            <person name="Rensing C."/>
        </authorList>
    </citation>
    <scope>NUCLEOTIDE SEQUENCE [LARGE SCALE GENOMIC DNA]</scope>
    <source>
        <strain evidence="2 3">CCNWGS0123</strain>
    </source>
</reference>
<organism evidence="2 3">
    <name type="scientific">Mesorhizobium amorphae CCNWGS0123</name>
    <dbReference type="NCBI Taxonomy" id="1082933"/>
    <lineage>
        <taxon>Bacteria</taxon>
        <taxon>Pseudomonadati</taxon>
        <taxon>Pseudomonadota</taxon>
        <taxon>Alphaproteobacteria</taxon>
        <taxon>Hyphomicrobiales</taxon>
        <taxon>Phyllobacteriaceae</taxon>
        <taxon>Mesorhizobium</taxon>
    </lineage>
</organism>
<name>G6YKQ7_9HYPH</name>
<evidence type="ECO:0000313" key="2">
    <source>
        <dbReference type="EMBL" id="EHH03513.1"/>
    </source>
</evidence>